<dbReference type="PROSITE" id="PS51781">
    <property type="entry name" value="SH3B"/>
    <property type="match status" value="1"/>
</dbReference>
<dbReference type="SUPFAM" id="SSF51445">
    <property type="entry name" value="(Trans)glycosidases"/>
    <property type="match status" value="1"/>
</dbReference>
<feature type="signal peptide" evidence="2">
    <location>
        <begin position="1"/>
        <end position="22"/>
    </location>
</feature>
<name>A0A069REV4_PEPLI</name>
<dbReference type="InterPro" id="IPR003646">
    <property type="entry name" value="SH3-like_bac-type"/>
</dbReference>
<reference evidence="5 6" key="1">
    <citation type="submission" date="2014-03" db="EMBL/GenBank/DDBJ databases">
        <title>Genome sequence of Clostridium litorale W6, DSM 5388.</title>
        <authorList>
            <person name="Poehlein A."/>
            <person name="Jagirdar A."/>
            <person name="Khonsari B."/>
            <person name="Chibani C.M."/>
            <person name="Gutierrez Gutierrez D.A."/>
            <person name="Davydova E."/>
            <person name="Alghaithi H.S."/>
            <person name="Nair K.P."/>
            <person name="Dhamotharan K."/>
            <person name="Chandran L."/>
            <person name="G W."/>
            <person name="Daniel R."/>
        </authorList>
    </citation>
    <scope>NUCLEOTIDE SEQUENCE [LARGE SCALE GENOMIC DNA]</scope>
    <source>
        <strain evidence="5 6">W6</strain>
    </source>
</reference>
<dbReference type="Gene3D" id="3.20.20.80">
    <property type="entry name" value="Glycosidases"/>
    <property type="match status" value="1"/>
</dbReference>
<dbReference type="OrthoDB" id="43070at2"/>
<dbReference type="InterPro" id="IPR003790">
    <property type="entry name" value="GHL10"/>
</dbReference>
<dbReference type="PANTHER" id="PTHR43405:SF1">
    <property type="entry name" value="GLYCOSYL HYDROLASE DIGH"/>
    <property type="match status" value="1"/>
</dbReference>
<dbReference type="CDD" id="cd00551">
    <property type="entry name" value="AmyAc_family"/>
    <property type="match status" value="1"/>
</dbReference>
<dbReference type="eggNOG" id="COG1649">
    <property type="taxonomic scope" value="Bacteria"/>
</dbReference>
<dbReference type="AlphaFoldDB" id="A0A069REV4"/>
<dbReference type="PANTHER" id="PTHR43405">
    <property type="entry name" value="GLYCOSYL HYDROLASE DIGH"/>
    <property type="match status" value="1"/>
</dbReference>
<gene>
    <name evidence="5" type="ORF">CLIT_10c00550</name>
    <name evidence="4" type="ORF">CLIT_23c01730</name>
</gene>
<evidence type="ECO:0000256" key="2">
    <source>
        <dbReference type="SAM" id="SignalP"/>
    </source>
</evidence>
<organism evidence="5 6">
    <name type="scientific">Peptoclostridium litorale DSM 5388</name>
    <dbReference type="NCBI Taxonomy" id="1121324"/>
    <lineage>
        <taxon>Bacteria</taxon>
        <taxon>Bacillati</taxon>
        <taxon>Bacillota</taxon>
        <taxon>Clostridia</taxon>
        <taxon>Peptostreptococcales</taxon>
        <taxon>Peptoclostridiaceae</taxon>
        <taxon>Peptoclostridium</taxon>
    </lineage>
</organism>
<feature type="chain" id="PRO_5038207071" description="SH3b domain-containing protein" evidence="2">
    <location>
        <begin position="23"/>
        <end position="462"/>
    </location>
</feature>
<feature type="domain" description="SH3b" evidence="3">
    <location>
        <begin position="400"/>
        <end position="462"/>
    </location>
</feature>
<evidence type="ECO:0000256" key="1">
    <source>
        <dbReference type="ARBA" id="ARBA00022729"/>
    </source>
</evidence>
<dbReference type="SMART" id="SM00287">
    <property type="entry name" value="SH3b"/>
    <property type="match status" value="1"/>
</dbReference>
<dbReference type="Proteomes" id="UP000027946">
    <property type="component" value="Unassembled WGS sequence"/>
</dbReference>
<dbReference type="Pfam" id="PF08239">
    <property type="entry name" value="SH3_3"/>
    <property type="match status" value="1"/>
</dbReference>
<dbReference type="EMBL" id="JJMM01000010">
    <property type="protein sequence ID" value="KDR95328.1"/>
    <property type="molecule type" value="Genomic_DNA"/>
</dbReference>
<evidence type="ECO:0000313" key="5">
    <source>
        <dbReference type="EMBL" id="KDR95328.1"/>
    </source>
</evidence>
<dbReference type="RefSeq" id="WP_052636011.1">
    <property type="nucleotide sequence ID" value="NZ_FSRH01000004.1"/>
</dbReference>
<evidence type="ECO:0000313" key="4">
    <source>
        <dbReference type="EMBL" id="KDR93901.1"/>
    </source>
</evidence>
<protein>
    <recommendedName>
        <fullName evidence="3">SH3b domain-containing protein</fullName>
    </recommendedName>
</protein>
<proteinExistence type="predicted"/>
<dbReference type="Pfam" id="PF02638">
    <property type="entry name" value="GHL10"/>
    <property type="match status" value="1"/>
</dbReference>
<dbReference type="InterPro" id="IPR052177">
    <property type="entry name" value="Divisome_Glycosyl_Hydrolase"/>
</dbReference>
<sequence>MKKIYYMLMVALLTTAVFTANAFTSTAQENVQAVWIATVFSLDFPSTKNDVVSQKNEYIEKLDKLKAVGINTVIVQVRPKADALYSSNINPWSDVLTGEQGKDPGYDPMAFMIEEAHKRGMSFHAWLNPYRITTSGTDTSVLCETHPARLNPDWTMSYNDALYYNPEKEGVKNHIVLTVEEIVKNYDVDAVVFDDYFYPSNYPLPDGEGKDGALANSRRQHVNDMVERVSRAIKNTNSNVLFGISPSGIWKNKISDPTGSDTSGNQSYYSVYADTRTWIKNGWIDYVSPQIYWETGHKAADYETLVKWWSNEVNGTKVKLYISQGLYREVVAKQIDTQLKINQKYPQVSGSCYYKLKSLLENTAGCKTKIASLNSADTFAAQDSDIYLLYSSESSLKSGVRSGTVTASILNVRSGAGTQHAIVSKITSGTKVTILEDKAGWYNVKLGNGQTGWVILDYLNVN</sequence>
<keyword evidence="6" id="KW-1185">Reference proteome</keyword>
<keyword evidence="1 2" id="KW-0732">Signal</keyword>
<evidence type="ECO:0000259" key="3">
    <source>
        <dbReference type="PROSITE" id="PS51781"/>
    </source>
</evidence>
<accession>A0A069REV4</accession>
<comment type="caution">
    <text evidence="5">The sequence shown here is derived from an EMBL/GenBank/DDBJ whole genome shotgun (WGS) entry which is preliminary data.</text>
</comment>
<evidence type="ECO:0000313" key="6">
    <source>
        <dbReference type="Proteomes" id="UP000027946"/>
    </source>
</evidence>
<dbReference type="InterPro" id="IPR017853">
    <property type="entry name" value="GH"/>
</dbReference>
<dbReference type="EMBL" id="JJMM01000026">
    <property type="protein sequence ID" value="KDR93901.1"/>
    <property type="molecule type" value="Genomic_DNA"/>
</dbReference>
<dbReference type="Gene3D" id="2.30.30.40">
    <property type="entry name" value="SH3 Domains"/>
    <property type="match status" value="1"/>
</dbReference>